<comment type="similarity">
    <text evidence="2">Belongs to the WD repeat PWP2 family.</text>
</comment>
<reference evidence="9" key="1">
    <citation type="submission" date="2021-01" db="EMBL/GenBank/DDBJ databases">
        <authorList>
            <person name="Corre E."/>
            <person name="Pelletier E."/>
            <person name="Niang G."/>
            <person name="Scheremetjew M."/>
            <person name="Finn R."/>
            <person name="Kale V."/>
            <person name="Holt S."/>
            <person name="Cochrane G."/>
            <person name="Meng A."/>
            <person name="Brown T."/>
            <person name="Cohen L."/>
        </authorList>
    </citation>
    <scope>NUCLEOTIDE SEQUENCE</scope>
    <source>
        <strain evidence="9">MM31A-1</strain>
    </source>
</reference>
<dbReference type="InterPro" id="IPR020472">
    <property type="entry name" value="WD40_PAC1"/>
</dbReference>
<evidence type="ECO:0000259" key="8">
    <source>
        <dbReference type="Pfam" id="PF04003"/>
    </source>
</evidence>
<dbReference type="PROSITE" id="PS00678">
    <property type="entry name" value="WD_REPEATS_1"/>
    <property type="match status" value="2"/>
</dbReference>
<sequence length="901" mass="99095">MKFNYKLHRLCGSAYGVPNATNTTSSSTSGGNILYTSSGNVLLSPVSNRVQVIDLLTHTATTLSCEARSNIKTIALSPDDRLLLIVDVDNHAMLVNFHRSVILHRFSFKRNVRICEFSPCGLYFAVSYGNHIQVWHAPGLRREFAPFVLHRTYTGLGDGVVDIQWSSDSSVVMACAKNGTTRIWSVQTVEGYEPATLSGHKSGVVGAYFEKISPGTGNRLRKVYTISGDGTVVSWSCSYSDDSEEDGTKNNLIESSNAAVSFFGGGSGNDLFTSNGTAANDESSSPQADHLVKAKWKATARHYFHQDTDVTATNFSMENNLLIVGFASGVFGLYELPSMSNIHTLSLSNQVIKTVAINSTGEWLAFGCPSTQQLLVWEWRSETYIIKQRGHAFGMKCMAYSSDGVVVATGGEDGSIKLWNTSSGFCYCTLKSHTAPITACVFSNSSVVLSASYDGTVRAHDLHRYRNFRTYTTPTPCQFTSLAVDPSGEVIVAGTMDPFHIYTWSMQSGKLLDILTGHVGPVSELTFHPTRGTLASASWDGTVKIWDLYKREGEPESIRHAQDVVCVSFRPDGKEMCTGTIGGLLSVWNVEDCSLICEIDGKKDIAGGRKMNDRMTSDSNASSRYFTSVCYSADGSCVLAGGNSKYICIYEVSQQILVKKFQVSFNRSLDGILDQLNSKLLGDGGPIDVNDASGDEADFSSNIPGAKRGDDGTRKSKVEVLTSQVAFSSTGREWAAVSNEGLHVYSLDDDMIFDPIALTEEITPGAVQSNLRDGKHSTALLISLHLNEFALVQQVLEETPYGSIPHVVKTIGPEHLERLMQYISKCMTGSPHLEFYMQWCLHLLRTHGNNMEKNRSSYMRAFRSMHRSVQIHHDELKRISNDNRYTLDFMQDQTQITLDRN</sequence>
<dbReference type="InterPro" id="IPR027145">
    <property type="entry name" value="PWP2"/>
</dbReference>
<dbReference type="GO" id="GO:0034388">
    <property type="term" value="C:Pwp2p-containing subcomplex of 90S preribosome"/>
    <property type="evidence" value="ECO:0007669"/>
    <property type="project" value="TreeGrafter"/>
</dbReference>
<dbReference type="AlphaFoldDB" id="A0A7S3V8F2"/>
<evidence type="ECO:0000256" key="4">
    <source>
        <dbReference type="ARBA" id="ARBA00022737"/>
    </source>
</evidence>
<dbReference type="InterPro" id="IPR007148">
    <property type="entry name" value="SSU_processome_Utp12"/>
</dbReference>
<feature type="repeat" description="WD" evidence="6">
    <location>
        <begin position="388"/>
        <end position="424"/>
    </location>
</feature>
<proteinExistence type="inferred from homology"/>
<protein>
    <recommendedName>
        <fullName evidence="8">Small-subunit processome Utp12 domain-containing protein</fullName>
    </recommendedName>
</protein>
<dbReference type="SUPFAM" id="SSF50998">
    <property type="entry name" value="Quinoprotein alcohol dehydrogenase-like"/>
    <property type="match status" value="1"/>
</dbReference>
<evidence type="ECO:0000256" key="1">
    <source>
        <dbReference type="ARBA" id="ARBA00004604"/>
    </source>
</evidence>
<dbReference type="Gene3D" id="2.130.10.10">
    <property type="entry name" value="YVTN repeat-like/Quinoprotein amine dehydrogenase"/>
    <property type="match status" value="3"/>
</dbReference>
<accession>A0A7S3V8F2</accession>
<evidence type="ECO:0000313" key="9">
    <source>
        <dbReference type="EMBL" id="CAE0463716.1"/>
    </source>
</evidence>
<dbReference type="GO" id="GO:0032040">
    <property type="term" value="C:small-subunit processome"/>
    <property type="evidence" value="ECO:0007669"/>
    <property type="project" value="TreeGrafter"/>
</dbReference>
<dbReference type="EMBL" id="HBIO01011011">
    <property type="protein sequence ID" value="CAE0463716.1"/>
    <property type="molecule type" value="Transcribed_RNA"/>
</dbReference>
<keyword evidence="5" id="KW-0539">Nucleus</keyword>
<feature type="repeat" description="WD" evidence="6">
    <location>
        <begin position="557"/>
        <end position="591"/>
    </location>
</feature>
<comment type="subcellular location">
    <subcellularLocation>
        <location evidence="1">Nucleus</location>
        <location evidence="1">Nucleolus</location>
    </subcellularLocation>
</comment>
<dbReference type="PANTHER" id="PTHR19858">
    <property type="entry name" value="WD40 REPEAT PROTEIN"/>
    <property type="match status" value="1"/>
</dbReference>
<dbReference type="PROSITE" id="PS50082">
    <property type="entry name" value="WD_REPEATS_2"/>
    <property type="match status" value="4"/>
</dbReference>
<evidence type="ECO:0000256" key="5">
    <source>
        <dbReference type="ARBA" id="ARBA00023242"/>
    </source>
</evidence>
<evidence type="ECO:0000256" key="3">
    <source>
        <dbReference type="ARBA" id="ARBA00022574"/>
    </source>
</evidence>
<dbReference type="PANTHER" id="PTHR19858:SF0">
    <property type="entry name" value="PERIODIC TRYPTOPHAN PROTEIN 2 HOMOLOG"/>
    <property type="match status" value="1"/>
</dbReference>
<feature type="repeat" description="WD" evidence="6">
    <location>
        <begin position="153"/>
        <end position="188"/>
    </location>
</feature>
<feature type="region of interest" description="Disordered" evidence="7">
    <location>
        <begin position="693"/>
        <end position="714"/>
    </location>
</feature>
<evidence type="ECO:0000256" key="2">
    <source>
        <dbReference type="ARBA" id="ARBA00010226"/>
    </source>
</evidence>
<dbReference type="InterPro" id="IPR001680">
    <property type="entry name" value="WD40_rpt"/>
</dbReference>
<dbReference type="SUPFAM" id="SSF50978">
    <property type="entry name" value="WD40 repeat-like"/>
    <property type="match status" value="1"/>
</dbReference>
<dbReference type="Pfam" id="PF00400">
    <property type="entry name" value="WD40"/>
    <property type="match status" value="5"/>
</dbReference>
<evidence type="ECO:0000256" key="7">
    <source>
        <dbReference type="SAM" id="MobiDB-lite"/>
    </source>
</evidence>
<dbReference type="InterPro" id="IPR011047">
    <property type="entry name" value="Quinoprotein_ADH-like_sf"/>
</dbReference>
<gene>
    <name evidence="9" type="ORF">CDEB00056_LOCUS8557</name>
</gene>
<name>A0A7S3V8F2_9STRA</name>
<feature type="repeat" description="WD" evidence="6">
    <location>
        <begin position="515"/>
        <end position="548"/>
    </location>
</feature>
<keyword evidence="3 6" id="KW-0853">WD repeat</keyword>
<feature type="domain" description="Small-subunit processome Utp12" evidence="8">
    <location>
        <begin position="787"/>
        <end position="891"/>
    </location>
</feature>
<evidence type="ECO:0000256" key="6">
    <source>
        <dbReference type="PROSITE-ProRule" id="PRU00221"/>
    </source>
</evidence>
<dbReference type="CDD" id="cd00200">
    <property type="entry name" value="WD40"/>
    <property type="match status" value="1"/>
</dbReference>
<dbReference type="Pfam" id="PF04003">
    <property type="entry name" value="Utp12"/>
    <property type="match status" value="1"/>
</dbReference>
<dbReference type="InterPro" id="IPR019775">
    <property type="entry name" value="WD40_repeat_CS"/>
</dbReference>
<dbReference type="SMART" id="SM00320">
    <property type="entry name" value="WD40"/>
    <property type="match status" value="13"/>
</dbReference>
<dbReference type="PRINTS" id="PR00320">
    <property type="entry name" value="GPROTEINBRPT"/>
</dbReference>
<keyword evidence="4" id="KW-0677">Repeat</keyword>
<organism evidence="9">
    <name type="scientific">Chaetoceros debilis</name>
    <dbReference type="NCBI Taxonomy" id="122233"/>
    <lineage>
        <taxon>Eukaryota</taxon>
        <taxon>Sar</taxon>
        <taxon>Stramenopiles</taxon>
        <taxon>Ochrophyta</taxon>
        <taxon>Bacillariophyta</taxon>
        <taxon>Coscinodiscophyceae</taxon>
        <taxon>Chaetocerotophycidae</taxon>
        <taxon>Chaetocerotales</taxon>
        <taxon>Chaetocerotaceae</taxon>
        <taxon>Chaetoceros</taxon>
    </lineage>
</organism>
<dbReference type="GO" id="GO:0000462">
    <property type="term" value="P:maturation of SSU-rRNA from tricistronic rRNA transcript (SSU-rRNA, 5.8S rRNA, LSU-rRNA)"/>
    <property type="evidence" value="ECO:0007669"/>
    <property type="project" value="TreeGrafter"/>
</dbReference>
<dbReference type="InterPro" id="IPR015943">
    <property type="entry name" value="WD40/YVTN_repeat-like_dom_sf"/>
</dbReference>
<dbReference type="InterPro" id="IPR036322">
    <property type="entry name" value="WD40_repeat_dom_sf"/>
</dbReference>
<dbReference type="GO" id="GO:0000028">
    <property type="term" value="P:ribosomal small subunit assembly"/>
    <property type="evidence" value="ECO:0007669"/>
    <property type="project" value="TreeGrafter"/>
</dbReference>
<dbReference type="PROSITE" id="PS50294">
    <property type="entry name" value="WD_REPEATS_REGION"/>
    <property type="match status" value="2"/>
</dbReference>